<protein>
    <submittedName>
        <fullName evidence="1">DUF4278 domain-containing protein</fullName>
    </submittedName>
</protein>
<proteinExistence type="predicted"/>
<dbReference type="RefSeq" id="WP_083263203.1">
    <property type="nucleotide sequence ID" value="NZ_JASVEJ010000020.1"/>
</dbReference>
<keyword evidence="2" id="KW-1185">Reference proteome</keyword>
<evidence type="ECO:0000313" key="1">
    <source>
        <dbReference type="EMBL" id="MDL5056885.1"/>
    </source>
</evidence>
<accession>A0ABT7M0K8</accession>
<gene>
    <name evidence="1" type="ORF">QQ055_05315</name>
</gene>
<reference evidence="1 2" key="1">
    <citation type="submission" date="2023-06" db="EMBL/GenBank/DDBJ databases">
        <title>Whole genome sequence of Oscillatoria calcuttensis NRMC-F 0142.</title>
        <authorList>
            <person name="Shakena Fathima T."/>
            <person name="Muralitharan G."/>
            <person name="Thajuddin N."/>
        </authorList>
    </citation>
    <scope>NUCLEOTIDE SEQUENCE [LARGE SCALE GENOMIC DNA]</scope>
    <source>
        <strain evidence="1 2">NRMC-F 0142</strain>
    </source>
</reference>
<dbReference type="Proteomes" id="UP001230986">
    <property type="component" value="Unassembled WGS sequence"/>
</dbReference>
<name>A0ABT7M0K8_9CYAN</name>
<dbReference type="InterPro" id="IPR025458">
    <property type="entry name" value="DUF4278"/>
</dbReference>
<sequence>MQLSYRGISYNNEPCTAETIPSDVSAQFLGQKYQVRRLVNPSVVTSRQALKYRGIIH</sequence>
<evidence type="ECO:0000313" key="2">
    <source>
        <dbReference type="Proteomes" id="UP001230986"/>
    </source>
</evidence>
<dbReference type="EMBL" id="JASVEJ010000020">
    <property type="protein sequence ID" value="MDL5056885.1"/>
    <property type="molecule type" value="Genomic_DNA"/>
</dbReference>
<organism evidence="1 2">
    <name type="scientific">Geitlerinema calcuttense NRMC-F 0142</name>
    <dbReference type="NCBI Taxonomy" id="2922238"/>
    <lineage>
        <taxon>Bacteria</taxon>
        <taxon>Bacillati</taxon>
        <taxon>Cyanobacteriota</taxon>
        <taxon>Cyanophyceae</taxon>
        <taxon>Geitlerinematales</taxon>
        <taxon>Geitlerinemataceae</taxon>
        <taxon>Geitlerinema</taxon>
    </lineage>
</organism>
<comment type="caution">
    <text evidence="1">The sequence shown here is derived from an EMBL/GenBank/DDBJ whole genome shotgun (WGS) entry which is preliminary data.</text>
</comment>
<dbReference type="Pfam" id="PF14105">
    <property type="entry name" value="DUF4278"/>
    <property type="match status" value="1"/>
</dbReference>